<reference evidence="1 2" key="1">
    <citation type="submission" date="2016-10" db="EMBL/GenBank/DDBJ databases">
        <title>Genome sequence of the basidiomycete white-rot fungus Trametes pubescens.</title>
        <authorList>
            <person name="Makela M.R."/>
            <person name="Granchi Z."/>
            <person name="Peng M."/>
            <person name="De Vries R.P."/>
            <person name="Grigoriev I."/>
            <person name="Riley R."/>
            <person name="Hilden K."/>
        </authorList>
    </citation>
    <scope>NUCLEOTIDE SEQUENCE [LARGE SCALE GENOMIC DNA]</scope>
    <source>
        <strain evidence="1 2">FBCC735</strain>
    </source>
</reference>
<feature type="non-terminal residue" evidence="1">
    <location>
        <position position="1"/>
    </location>
</feature>
<gene>
    <name evidence="1" type="ORF">TRAPUB_11454</name>
</gene>
<protein>
    <submittedName>
        <fullName evidence="1">Uncharacterized protein</fullName>
    </submittedName>
</protein>
<comment type="caution">
    <text evidence="1">The sequence shown here is derived from an EMBL/GenBank/DDBJ whole genome shotgun (WGS) entry which is preliminary data.</text>
</comment>
<accession>A0A1M2VWV7</accession>
<organism evidence="1 2">
    <name type="scientific">Trametes pubescens</name>
    <name type="common">White-rot fungus</name>
    <dbReference type="NCBI Taxonomy" id="154538"/>
    <lineage>
        <taxon>Eukaryota</taxon>
        <taxon>Fungi</taxon>
        <taxon>Dikarya</taxon>
        <taxon>Basidiomycota</taxon>
        <taxon>Agaricomycotina</taxon>
        <taxon>Agaricomycetes</taxon>
        <taxon>Polyporales</taxon>
        <taxon>Polyporaceae</taxon>
        <taxon>Trametes</taxon>
    </lineage>
</organism>
<dbReference type="Proteomes" id="UP000184267">
    <property type="component" value="Unassembled WGS sequence"/>
</dbReference>
<proteinExistence type="predicted"/>
<dbReference type="AlphaFoldDB" id="A0A1M2VWV7"/>
<evidence type="ECO:0000313" key="1">
    <source>
        <dbReference type="EMBL" id="OJT12000.1"/>
    </source>
</evidence>
<dbReference type="STRING" id="154538.A0A1M2VWV7"/>
<evidence type="ECO:0000313" key="2">
    <source>
        <dbReference type="Proteomes" id="UP000184267"/>
    </source>
</evidence>
<dbReference type="EMBL" id="MNAD01000543">
    <property type="protein sequence ID" value="OJT12000.1"/>
    <property type="molecule type" value="Genomic_DNA"/>
</dbReference>
<name>A0A1M2VWV7_TRAPU</name>
<keyword evidence="2" id="KW-1185">Reference proteome</keyword>
<sequence length="127" mass="14425">VEDIAGVNFKKPDEQLAEGDTASDLPNLEPQDGWHESNITIGILSGQESTLALHHQYVPDTPTQQLILGHHYTVRGFWHKSLCMEIMHSLSSDPAAKMFIYDPHYIKHQLPGSDHPEQVYEEMYNSE</sequence>